<dbReference type="Gene3D" id="3.10.129.10">
    <property type="entry name" value="Hotdog Thioesterase"/>
    <property type="match status" value="1"/>
</dbReference>
<accession>A0A7C3DZU8</accession>
<dbReference type="PANTHER" id="PTHR31793">
    <property type="entry name" value="4-HYDROXYBENZOYL-COA THIOESTERASE FAMILY MEMBER"/>
    <property type="match status" value="1"/>
</dbReference>
<dbReference type="PIRSF" id="PIRSF003230">
    <property type="entry name" value="YbgC"/>
    <property type="match status" value="1"/>
</dbReference>
<evidence type="ECO:0000313" key="3">
    <source>
        <dbReference type="EMBL" id="HFH28468.1"/>
    </source>
</evidence>
<protein>
    <submittedName>
        <fullName evidence="3">Acyl-CoA thioesterase</fullName>
    </submittedName>
</protein>
<organism evidence="3">
    <name type="scientific">Gracilinema caldarium</name>
    <dbReference type="NCBI Taxonomy" id="215591"/>
    <lineage>
        <taxon>Bacteria</taxon>
        <taxon>Pseudomonadati</taxon>
        <taxon>Spirochaetota</taxon>
        <taxon>Spirochaetia</taxon>
        <taxon>Spirochaetales</taxon>
        <taxon>Breznakiellaceae</taxon>
        <taxon>Gracilinema</taxon>
    </lineage>
</organism>
<dbReference type="InterPro" id="IPR050563">
    <property type="entry name" value="4-hydroxybenzoyl-CoA_TE"/>
</dbReference>
<dbReference type="EMBL" id="DSVL01000088">
    <property type="protein sequence ID" value="HFH28468.1"/>
    <property type="molecule type" value="Genomic_DNA"/>
</dbReference>
<gene>
    <name evidence="3" type="ORF">ENS59_03015</name>
</gene>
<dbReference type="CDD" id="cd00586">
    <property type="entry name" value="4HBT"/>
    <property type="match status" value="1"/>
</dbReference>
<dbReference type="SUPFAM" id="SSF54637">
    <property type="entry name" value="Thioesterase/thiol ester dehydrase-isomerase"/>
    <property type="match status" value="1"/>
</dbReference>
<dbReference type="InterPro" id="IPR029069">
    <property type="entry name" value="HotDog_dom_sf"/>
</dbReference>
<reference evidence="3" key="1">
    <citation type="journal article" date="2020" name="mSystems">
        <title>Genome- and Community-Level Interaction Insights into Carbon Utilization and Element Cycling Functions of Hydrothermarchaeota in Hydrothermal Sediment.</title>
        <authorList>
            <person name="Zhou Z."/>
            <person name="Liu Y."/>
            <person name="Xu W."/>
            <person name="Pan J."/>
            <person name="Luo Z.H."/>
            <person name="Li M."/>
        </authorList>
    </citation>
    <scope>NUCLEOTIDE SEQUENCE [LARGE SCALE GENOMIC DNA]</scope>
    <source>
        <strain evidence="3">SpSt-503</strain>
    </source>
</reference>
<dbReference type="AlphaFoldDB" id="A0A7C3DZU8"/>
<comment type="similarity">
    <text evidence="1">Belongs to the 4-hydroxybenzoyl-CoA thioesterase family.</text>
</comment>
<sequence>MIHQCTLRVRTYECDGYGHVNNAVYLHYLEYARYEYLRAIGFDYPGVVKAGYGLYVARVEIDYKKSAMPDDELTIQSWPIKRGAVSGIMQQKILRGQDLIAEAKVTWAFVNAEGLPTKLPAQWDVPGLHPDH</sequence>
<comment type="caution">
    <text evidence="3">The sequence shown here is derived from an EMBL/GenBank/DDBJ whole genome shotgun (WGS) entry which is preliminary data.</text>
</comment>
<dbReference type="Pfam" id="PF13279">
    <property type="entry name" value="4HBT_2"/>
    <property type="match status" value="1"/>
</dbReference>
<dbReference type="PANTHER" id="PTHR31793:SF27">
    <property type="entry name" value="NOVEL THIOESTERASE SUPERFAMILY DOMAIN AND SAPOSIN A-TYPE DOMAIN CONTAINING PROTEIN (0610012H03RIK)"/>
    <property type="match status" value="1"/>
</dbReference>
<name>A0A7C3DZU8_9SPIR</name>
<evidence type="ECO:0000256" key="1">
    <source>
        <dbReference type="ARBA" id="ARBA00005953"/>
    </source>
</evidence>
<evidence type="ECO:0000256" key="2">
    <source>
        <dbReference type="ARBA" id="ARBA00022801"/>
    </source>
</evidence>
<dbReference type="InterPro" id="IPR006684">
    <property type="entry name" value="YbgC/YbaW"/>
</dbReference>
<keyword evidence="2" id="KW-0378">Hydrolase</keyword>
<proteinExistence type="inferred from homology"/>
<dbReference type="NCBIfam" id="TIGR00051">
    <property type="entry name" value="YbgC/FadM family acyl-CoA thioesterase"/>
    <property type="match status" value="1"/>
</dbReference>
<dbReference type="GO" id="GO:0047617">
    <property type="term" value="F:fatty acyl-CoA hydrolase activity"/>
    <property type="evidence" value="ECO:0007669"/>
    <property type="project" value="TreeGrafter"/>
</dbReference>